<dbReference type="AlphaFoldDB" id="A0A0N0M7M2"/>
<evidence type="ECO:0000256" key="1">
    <source>
        <dbReference type="ARBA" id="ARBA00023125"/>
    </source>
</evidence>
<dbReference type="InterPro" id="IPR050624">
    <property type="entry name" value="HTH-type_Tx_Regulator"/>
</dbReference>
<dbReference type="PANTHER" id="PTHR43479:SF11">
    <property type="entry name" value="ACREF_ENVCD OPERON REPRESSOR-RELATED"/>
    <property type="match status" value="1"/>
</dbReference>
<name>A0A0N0M7M2_9HYPH</name>
<dbReference type="PATRIC" id="fig|1526658.3.peg.3506"/>
<dbReference type="RefSeq" id="WP_054211890.1">
    <property type="nucleotide sequence ID" value="NZ_LGSZ01000085.1"/>
</dbReference>
<dbReference type="PANTHER" id="PTHR43479">
    <property type="entry name" value="ACREF/ENVCD OPERON REPRESSOR-RELATED"/>
    <property type="match status" value="1"/>
</dbReference>
<comment type="caution">
    <text evidence="5">The sequence shown here is derived from an EMBL/GenBank/DDBJ whole genome shotgun (WGS) entry which is preliminary data.</text>
</comment>
<dbReference type="PROSITE" id="PS50977">
    <property type="entry name" value="HTH_TETR_2"/>
    <property type="match status" value="1"/>
</dbReference>
<evidence type="ECO:0000259" key="4">
    <source>
        <dbReference type="PROSITE" id="PS50977"/>
    </source>
</evidence>
<feature type="region of interest" description="Disordered" evidence="3">
    <location>
        <begin position="1"/>
        <end position="22"/>
    </location>
</feature>
<feature type="DNA-binding region" description="H-T-H motif" evidence="2">
    <location>
        <begin position="47"/>
        <end position="66"/>
    </location>
</feature>
<dbReference type="OrthoDB" id="9811084at2"/>
<dbReference type="EMBL" id="LGSZ01000085">
    <property type="protein sequence ID" value="KPH74432.1"/>
    <property type="molecule type" value="Genomic_DNA"/>
</dbReference>
<dbReference type="InterPro" id="IPR009057">
    <property type="entry name" value="Homeodomain-like_sf"/>
</dbReference>
<organism evidence="5 6">
    <name type="scientific">Bosea vaviloviae</name>
    <dbReference type="NCBI Taxonomy" id="1526658"/>
    <lineage>
        <taxon>Bacteria</taxon>
        <taxon>Pseudomonadati</taxon>
        <taxon>Pseudomonadota</taxon>
        <taxon>Alphaproteobacteria</taxon>
        <taxon>Hyphomicrobiales</taxon>
        <taxon>Boseaceae</taxon>
        <taxon>Bosea</taxon>
    </lineage>
</organism>
<proteinExistence type="predicted"/>
<dbReference type="PRINTS" id="PR00455">
    <property type="entry name" value="HTHTETR"/>
</dbReference>
<keyword evidence="6" id="KW-1185">Reference proteome</keyword>
<accession>A0A0N0M7M2</accession>
<sequence>MATSTSKAATANRPAKLTRSEKNDDVKRRLFEAAAKMVGRYGYADASVARITDAAGVAQGTFYNHFENRQELLDQLLPVIGQQMVAFIRMRIDKADSEFGKEVTRFRAFFDFIRETPEFLRILNEAEVFAPTGYRHHLDNISTAYVRLLKRARGPGQVGDYTDEELEVIVHVLMGARGYLSRRYAYGEDGPQAVPQHVFSAYEKLISSGLFDMAKASG</sequence>
<dbReference type="Pfam" id="PF00440">
    <property type="entry name" value="TetR_N"/>
    <property type="match status" value="1"/>
</dbReference>
<gene>
    <name evidence="5" type="ORF">AE618_25650</name>
</gene>
<feature type="domain" description="HTH tetR-type" evidence="4">
    <location>
        <begin position="24"/>
        <end position="84"/>
    </location>
</feature>
<dbReference type="InterPro" id="IPR001647">
    <property type="entry name" value="HTH_TetR"/>
</dbReference>
<dbReference type="Proteomes" id="UP000037822">
    <property type="component" value="Unassembled WGS sequence"/>
</dbReference>
<dbReference type="Gene3D" id="1.10.357.10">
    <property type="entry name" value="Tetracycline Repressor, domain 2"/>
    <property type="match status" value="1"/>
</dbReference>
<dbReference type="GO" id="GO:0003677">
    <property type="term" value="F:DNA binding"/>
    <property type="evidence" value="ECO:0007669"/>
    <property type="project" value="UniProtKB-UniRule"/>
</dbReference>
<reference evidence="5 6" key="1">
    <citation type="submission" date="2015-07" db="EMBL/GenBank/DDBJ databases">
        <title>Whole genome sequencing of Bosea vaviloviae isolated from cave pool.</title>
        <authorList>
            <person name="Tan N.E.H."/>
            <person name="Lee Y.P."/>
            <person name="Gan H.M."/>
            <person name="Barton H."/>
            <person name="Savka M.A."/>
        </authorList>
    </citation>
    <scope>NUCLEOTIDE SEQUENCE [LARGE SCALE GENOMIC DNA]</scope>
    <source>
        <strain evidence="5 6">SD260</strain>
    </source>
</reference>
<evidence type="ECO:0000256" key="2">
    <source>
        <dbReference type="PROSITE-ProRule" id="PRU00335"/>
    </source>
</evidence>
<evidence type="ECO:0000313" key="6">
    <source>
        <dbReference type="Proteomes" id="UP000037822"/>
    </source>
</evidence>
<dbReference type="SUPFAM" id="SSF46689">
    <property type="entry name" value="Homeodomain-like"/>
    <property type="match status" value="1"/>
</dbReference>
<protein>
    <submittedName>
        <fullName evidence="5">TetR family transcriptional regulator</fullName>
    </submittedName>
</protein>
<evidence type="ECO:0000313" key="5">
    <source>
        <dbReference type="EMBL" id="KPH74432.1"/>
    </source>
</evidence>
<evidence type="ECO:0000256" key="3">
    <source>
        <dbReference type="SAM" id="MobiDB-lite"/>
    </source>
</evidence>
<keyword evidence="1 2" id="KW-0238">DNA-binding</keyword>